<protein>
    <submittedName>
        <fullName evidence="2">Uncharacterized protein</fullName>
    </submittedName>
</protein>
<dbReference type="RefSeq" id="WP_203903443.1">
    <property type="nucleotide sequence ID" value="NZ_BOPF01000032.1"/>
</dbReference>
<name>A0A8J4DU58_9ACTN</name>
<feature type="region of interest" description="Disordered" evidence="1">
    <location>
        <begin position="1"/>
        <end position="66"/>
    </location>
</feature>
<keyword evidence="3" id="KW-1185">Reference proteome</keyword>
<accession>A0A8J4DU58</accession>
<dbReference type="AlphaFoldDB" id="A0A8J4DU58"/>
<evidence type="ECO:0000313" key="2">
    <source>
        <dbReference type="EMBL" id="GIJ49991.1"/>
    </source>
</evidence>
<reference evidence="2" key="1">
    <citation type="submission" date="2021-01" db="EMBL/GenBank/DDBJ databases">
        <title>Whole genome shotgun sequence of Virgisporangium aliadipatigenens NBRC 105644.</title>
        <authorList>
            <person name="Komaki H."/>
            <person name="Tamura T."/>
        </authorList>
    </citation>
    <scope>NUCLEOTIDE SEQUENCE</scope>
    <source>
        <strain evidence="2">NBRC 105644</strain>
    </source>
</reference>
<comment type="caution">
    <text evidence="2">The sequence shown here is derived from an EMBL/GenBank/DDBJ whole genome shotgun (WGS) entry which is preliminary data.</text>
</comment>
<proteinExistence type="predicted"/>
<dbReference type="Proteomes" id="UP000619260">
    <property type="component" value="Unassembled WGS sequence"/>
</dbReference>
<dbReference type="EMBL" id="BOPF01000032">
    <property type="protein sequence ID" value="GIJ49991.1"/>
    <property type="molecule type" value="Genomic_DNA"/>
</dbReference>
<evidence type="ECO:0000313" key="3">
    <source>
        <dbReference type="Proteomes" id="UP000619260"/>
    </source>
</evidence>
<gene>
    <name evidence="2" type="ORF">Val02_68770</name>
</gene>
<evidence type="ECO:0000256" key="1">
    <source>
        <dbReference type="SAM" id="MobiDB-lite"/>
    </source>
</evidence>
<organism evidence="2 3">
    <name type="scientific">Virgisporangium aliadipatigenens</name>
    <dbReference type="NCBI Taxonomy" id="741659"/>
    <lineage>
        <taxon>Bacteria</taxon>
        <taxon>Bacillati</taxon>
        <taxon>Actinomycetota</taxon>
        <taxon>Actinomycetes</taxon>
        <taxon>Micromonosporales</taxon>
        <taxon>Micromonosporaceae</taxon>
        <taxon>Virgisporangium</taxon>
    </lineage>
</organism>
<sequence>MSKLTPAPGERHGGPAPFQAAADGSAPDPEPDFADEHDSTNFADQLHGGPESVREPESPHGLAGED</sequence>